<protein>
    <submittedName>
        <fullName evidence="2">IS1595 family transposase</fullName>
    </submittedName>
</protein>
<proteinExistence type="predicted"/>
<reference evidence="2 3" key="1">
    <citation type="submission" date="2018-08" db="EMBL/GenBank/DDBJ databases">
        <title>A genome reference for cultivated species of the human gut microbiota.</title>
        <authorList>
            <person name="Zou Y."/>
            <person name="Xue W."/>
            <person name="Luo G."/>
        </authorList>
    </citation>
    <scope>NUCLEOTIDE SEQUENCE [LARGE SCALE GENOMIC DNA]</scope>
    <source>
        <strain evidence="2 3">OM05-11AA</strain>
    </source>
</reference>
<feature type="domain" description="ISXO2-like transposase" evidence="1">
    <location>
        <begin position="133"/>
        <end position="275"/>
    </location>
</feature>
<dbReference type="RefSeq" id="WP_122121399.1">
    <property type="nucleotide sequence ID" value="NZ_JBCHGO010000008.1"/>
</dbReference>
<gene>
    <name evidence="2" type="ORF">DXB61_03195</name>
</gene>
<name>A0AB37LZY6_9BACT</name>
<dbReference type="InterPro" id="IPR053164">
    <property type="entry name" value="IS1016-like_transposase"/>
</dbReference>
<sequence>MKQPKSLIQLIRTCHDDKTCREFLEEYRWQGMPICPHCQYVSDKHYRLKTKGEYNGKYKCRHCKKIFTVTVGTIFEGSHVPLDKWFYAIYVFLAHKKGISSIQLSKDIGVTQKTAWFMLNRIRHNLLGKELEIFTGIVQADETYIGGKNKGRIWQNQGRSLKQKIPVAGLLTDDKVYPVVVPDTSSKTLQLIIYALVRAGSTIVTDGWEGYYGLSNHYTHKIIEHSRGIYAKDGYHTNGIEGFWSHLKRGLKGIYHTVSYKHLQKYCNEFAYRYNTRKLSDMQRFMQFITAHVERLKYADLTYNAT</sequence>
<evidence type="ECO:0000313" key="3">
    <source>
        <dbReference type="Proteomes" id="UP000261088"/>
    </source>
</evidence>
<dbReference type="Proteomes" id="UP000261088">
    <property type="component" value="Unassembled WGS sequence"/>
</dbReference>
<dbReference type="PANTHER" id="PTHR47163">
    <property type="entry name" value="DDE_TNP_IS1595 DOMAIN-CONTAINING PROTEIN"/>
    <property type="match status" value="1"/>
</dbReference>
<dbReference type="PANTHER" id="PTHR47163:SF2">
    <property type="entry name" value="SI:DKEY-17M8.2"/>
    <property type="match status" value="1"/>
</dbReference>
<dbReference type="EMBL" id="QSUP01000002">
    <property type="protein sequence ID" value="RGN53886.1"/>
    <property type="molecule type" value="Genomic_DNA"/>
</dbReference>
<dbReference type="AlphaFoldDB" id="A0AB37LZY6"/>
<organism evidence="2 3">
    <name type="scientific">Parabacteroides merdae</name>
    <dbReference type="NCBI Taxonomy" id="46503"/>
    <lineage>
        <taxon>Bacteria</taxon>
        <taxon>Pseudomonadati</taxon>
        <taxon>Bacteroidota</taxon>
        <taxon>Bacteroidia</taxon>
        <taxon>Bacteroidales</taxon>
        <taxon>Tannerellaceae</taxon>
        <taxon>Parabacteroides</taxon>
    </lineage>
</organism>
<dbReference type="Pfam" id="PF12762">
    <property type="entry name" value="DDE_Tnp_IS1595"/>
    <property type="match status" value="1"/>
</dbReference>
<comment type="caution">
    <text evidence="2">The sequence shown here is derived from an EMBL/GenBank/DDBJ whole genome shotgun (WGS) entry which is preliminary data.</text>
</comment>
<dbReference type="InterPro" id="IPR024442">
    <property type="entry name" value="Transposase_Zn_ribbon"/>
</dbReference>
<dbReference type="SMART" id="SM01126">
    <property type="entry name" value="DDE_Tnp_IS1595"/>
    <property type="match status" value="1"/>
</dbReference>
<dbReference type="Pfam" id="PF12760">
    <property type="entry name" value="Zn_ribbon_IS1595"/>
    <property type="match status" value="1"/>
</dbReference>
<evidence type="ECO:0000259" key="1">
    <source>
        <dbReference type="SMART" id="SM01126"/>
    </source>
</evidence>
<dbReference type="NCBIfam" id="NF033547">
    <property type="entry name" value="transpos_IS1595"/>
    <property type="match status" value="1"/>
</dbReference>
<accession>A0AB37LZY6</accession>
<evidence type="ECO:0000313" key="2">
    <source>
        <dbReference type="EMBL" id="RGN53886.1"/>
    </source>
</evidence>
<dbReference type="InterPro" id="IPR024445">
    <property type="entry name" value="Tnp_ISXO2-like"/>
</dbReference>